<accession>A0A077Z541</accession>
<organism evidence="3 4">
    <name type="scientific">Trichuris trichiura</name>
    <name type="common">Whipworm</name>
    <name type="synonym">Trichocephalus trichiurus</name>
    <dbReference type="NCBI Taxonomy" id="36087"/>
    <lineage>
        <taxon>Eukaryota</taxon>
        <taxon>Metazoa</taxon>
        <taxon>Ecdysozoa</taxon>
        <taxon>Nematoda</taxon>
        <taxon>Enoplea</taxon>
        <taxon>Dorylaimia</taxon>
        <taxon>Trichinellida</taxon>
        <taxon>Trichuridae</taxon>
        <taxon>Trichuris</taxon>
    </lineage>
</organism>
<feature type="compositionally biased region" description="Acidic residues" evidence="1">
    <location>
        <begin position="69"/>
        <end position="83"/>
    </location>
</feature>
<dbReference type="Proteomes" id="UP000030665">
    <property type="component" value="Unassembled WGS sequence"/>
</dbReference>
<dbReference type="SMART" id="SM00540">
    <property type="entry name" value="LEM"/>
    <property type="match status" value="1"/>
</dbReference>
<proteinExistence type="predicted"/>
<dbReference type="Gene3D" id="1.10.720.40">
    <property type="match status" value="1"/>
</dbReference>
<feature type="domain" description="LEM" evidence="2">
    <location>
        <begin position="3"/>
        <end position="47"/>
    </location>
</feature>
<dbReference type="FunFam" id="1.10.720.40:FF:000001">
    <property type="entry name" value="LEM domain containing 2, isoform CRA_a"/>
    <property type="match status" value="1"/>
</dbReference>
<dbReference type="PROSITE" id="PS50954">
    <property type="entry name" value="LEM"/>
    <property type="match status" value="1"/>
</dbReference>
<dbReference type="InterPro" id="IPR011015">
    <property type="entry name" value="LEM/LEM-like_dom_sf"/>
</dbReference>
<dbReference type="EMBL" id="HG805966">
    <property type="protein sequence ID" value="CDW55597.1"/>
    <property type="molecule type" value="Genomic_DNA"/>
</dbReference>
<name>A0A077Z541_TRITR</name>
<reference evidence="3" key="1">
    <citation type="submission" date="2014-01" db="EMBL/GenBank/DDBJ databases">
        <authorList>
            <person name="Aslett M."/>
        </authorList>
    </citation>
    <scope>NUCLEOTIDE SEQUENCE</scope>
</reference>
<dbReference type="CDD" id="cd12934">
    <property type="entry name" value="LEM"/>
    <property type="match status" value="1"/>
</dbReference>
<evidence type="ECO:0000313" key="3">
    <source>
        <dbReference type="EMBL" id="CDW55597.1"/>
    </source>
</evidence>
<sequence length="176" mass="20110">MEVEDVSSLSNQELRRKLIEHGFNPGPVVSTTRVVYEEKLKSALKRTPVEPLSADRKILPPPRMAPLDIESDEETEEELFEGEESFRAVSDSETESQRASPAQCFTLCERHLKQHIVLAKCSSQPRSAEVHRIQVLPYSVTIDPQRHRQWMPPTSDFPSRKFTAMPKRRLSVKADS</sequence>
<dbReference type="SUPFAM" id="SSF63451">
    <property type="entry name" value="LEM domain"/>
    <property type="match status" value="1"/>
</dbReference>
<evidence type="ECO:0000313" key="4">
    <source>
        <dbReference type="Proteomes" id="UP000030665"/>
    </source>
</evidence>
<dbReference type="OrthoDB" id="6363067at2759"/>
<dbReference type="AlphaFoldDB" id="A0A077Z541"/>
<protein>
    <submittedName>
        <fullName evidence="3">LEM domain containing protein</fullName>
    </submittedName>
</protein>
<feature type="region of interest" description="Disordered" evidence="1">
    <location>
        <begin position="46"/>
        <end position="99"/>
    </location>
</feature>
<evidence type="ECO:0000256" key="1">
    <source>
        <dbReference type="SAM" id="MobiDB-lite"/>
    </source>
</evidence>
<dbReference type="Pfam" id="PF03020">
    <property type="entry name" value="LEM"/>
    <property type="match status" value="1"/>
</dbReference>
<dbReference type="InterPro" id="IPR003887">
    <property type="entry name" value="LEM_dom"/>
</dbReference>
<dbReference type="PANTHER" id="PTHR12019">
    <property type="entry name" value="LAMINA-ASSOCIATED POLYPEPTIDE THYMOPOIETIN"/>
    <property type="match status" value="1"/>
</dbReference>
<dbReference type="PANTHER" id="PTHR12019:SF9">
    <property type="entry name" value="THYMOPOIETIN"/>
    <property type="match status" value="1"/>
</dbReference>
<reference evidence="3" key="2">
    <citation type="submission" date="2014-03" db="EMBL/GenBank/DDBJ databases">
        <title>The whipworm genome and dual-species transcriptomics of an intimate host-pathogen interaction.</title>
        <authorList>
            <person name="Foth B.J."/>
            <person name="Tsai I.J."/>
            <person name="Reid A.J."/>
            <person name="Bancroft A.J."/>
            <person name="Nichol S."/>
            <person name="Tracey A."/>
            <person name="Holroyd N."/>
            <person name="Cotton J.A."/>
            <person name="Stanley E.J."/>
            <person name="Zarowiecki M."/>
            <person name="Liu J.Z."/>
            <person name="Huckvale T."/>
            <person name="Cooper P.J."/>
            <person name="Grencis R.K."/>
            <person name="Berriman M."/>
        </authorList>
    </citation>
    <scope>NUCLEOTIDE SEQUENCE [LARGE SCALE GENOMIC DNA]</scope>
</reference>
<gene>
    <name evidence="3" type="ORF">TTRE_0000387001</name>
</gene>
<evidence type="ECO:0000259" key="2">
    <source>
        <dbReference type="PROSITE" id="PS50954"/>
    </source>
</evidence>
<keyword evidence="4" id="KW-1185">Reference proteome</keyword>
<dbReference type="InterPro" id="IPR051656">
    <property type="entry name" value="LEM_domain"/>
</dbReference>